<dbReference type="InterPro" id="IPR051857">
    <property type="entry name" value="Asn_synthetase_domain"/>
</dbReference>
<keyword evidence="6" id="KW-1185">Reference proteome</keyword>
<dbReference type="Gene3D" id="3.40.50.620">
    <property type="entry name" value="HUPs"/>
    <property type="match status" value="1"/>
</dbReference>
<proteinExistence type="predicted"/>
<keyword evidence="1" id="KW-0028">Amino-acid biosynthesis</keyword>
<evidence type="ECO:0000256" key="2">
    <source>
        <dbReference type="ARBA" id="ARBA00022888"/>
    </source>
</evidence>
<dbReference type="AlphaFoldDB" id="I3EDR7"/>
<dbReference type="Pfam" id="PF00733">
    <property type="entry name" value="Asn_synthase"/>
    <property type="match status" value="1"/>
</dbReference>
<dbReference type="VEuPathDB" id="MicrosporidiaDB:NEQG_02487"/>
<gene>
    <name evidence="5" type="ORF">NEQG_02487</name>
</gene>
<dbReference type="STRING" id="935791.I3EDR7"/>
<dbReference type="PANTHER" id="PTHR45937:SF1">
    <property type="entry name" value="ASPARAGINE SYNTHETASE DOMAIN-CONTAINING PROTEIN 1"/>
    <property type="match status" value="1"/>
</dbReference>
<keyword evidence="2" id="KW-0061">Asparagine biosynthesis</keyword>
<protein>
    <recommendedName>
        <fullName evidence="4">Asparagine synthetase domain-containing protein</fullName>
    </recommendedName>
</protein>
<evidence type="ECO:0000313" key="5">
    <source>
        <dbReference type="EMBL" id="EIJ87364.1"/>
    </source>
</evidence>
<dbReference type="GO" id="GO:0006529">
    <property type="term" value="P:asparagine biosynthetic process"/>
    <property type="evidence" value="ECO:0007669"/>
    <property type="project" value="UniProtKB-KW"/>
</dbReference>
<evidence type="ECO:0000256" key="3">
    <source>
        <dbReference type="ARBA" id="ARBA00022962"/>
    </source>
</evidence>
<evidence type="ECO:0000313" key="6">
    <source>
        <dbReference type="Proteomes" id="UP000002872"/>
    </source>
</evidence>
<dbReference type="HOGENOM" id="CLU_515887_0_0_1"/>
<sequence>MEEAQQKLAQTYLRALENKKFIMTVYSYAVLCRLFKEEETRVEKNEEEKFLLNHPDVKLICQSTLPTKQESKEETESIRTVVCTACSNGIAVIVKDKENYTILTDKMNTIPIYVHTHKKTGSVTVAIGQPDEKDEHTTVVLKYDEGICMSSNMAWIVRKTCAHQHACLTTSGVCIYINTDMYLEHILHNSLKEIISNNFHRRCNSIFISFSGGIDSFLCATLCCKYFSERTIYLINTSFYKNGKICSRDRQASIELYPYLLKYTTQEKCILVENNITREEIICNKDKISEITKNTTMDFNLAALHYFTAKKTKELGGTCIFTGTGGDELFLGYSRHRDKKQEIGDSILNISKQSSDVSYLEIVAGAPHCAKQMNSGVEQNVEDISSDVSLAQGSAVAVSQMNSGSVSKHLVSMIMSDVAGFWSTNLHRDYNAGLMSGVSPLSPFLCDSVLEYAVLNASPNQVEKKQLTKILEREHPGIRLKKKLAGQYGSGIADVIRSIRCRAHTLCRNNECLSLECTSRESKERPAE</sequence>
<dbReference type="GO" id="GO:0004066">
    <property type="term" value="F:asparagine synthase (glutamine-hydrolyzing) activity"/>
    <property type="evidence" value="ECO:0007669"/>
    <property type="project" value="InterPro"/>
</dbReference>
<dbReference type="SUPFAM" id="SSF52402">
    <property type="entry name" value="Adenine nucleotide alpha hydrolases-like"/>
    <property type="match status" value="1"/>
</dbReference>
<dbReference type="PANTHER" id="PTHR45937">
    <property type="entry name" value="ASPARAGINE SYNTHETASE DOMAIN-CONTAINING PROTEIN 1"/>
    <property type="match status" value="1"/>
</dbReference>
<dbReference type="Proteomes" id="UP000002872">
    <property type="component" value="Unassembled WGS sequence"/>
</dbReference>
<evidence type="ECO:0000256" key="1">
    <source>
        <dbReference type="ARBA" id="ARBA00022605"/>
    </source>
</evidence>
<keyword evidence="3" id="KW-0315">Glutamine amidotransferase</keyword>
<dbReference type="InParanoid" id="I3EDR7"/>
<feature type="domain" description="Asparagine synthetase" evidence="4">
    <location>
        <begin position="210"/>
        <end position="469"/>
    </location>
</feature>
<dbReference type="OrthoDB" id="10252281at2759"/>
<dbReference type="InterPro" id="IPR014729">
    <property type="entry name" value="Rossmann-like_a/b/a_fold"/>
</dbReference>
<organism evidence="5 6">
    <name type="scientific">Nematocida parisii (strain ERTm3)</name>
    <name type="common">Nematode killer fungus</name>
    <dbReference type="NCBI Taxonomy" id="935791"/>
    <lineage>
        <taxon>Eukaryota</taxon>
        <taxon>Fungi</taxon>
        <taxon>Fungi incertae sedis</taxon>
        <taxon>Microsporidia</taxon>
        <taxon>Nematocida</taxon>
    </lineage>
</organism>
<dbReference type="CDD" id="cd01991">
    <property type="entry name" value="Asn_synthase_B_C"/>
    <property type="match status" value="1"/>
</dbReference>
<dbReference type="InterPro" id="IPR001962">
    <property type="entry name" value="Asn_synthase"/>
</dbReference>
<reference evidence="5" key="1">
    <citation type="submission" date="2011-01" db="EMBL/GenBank/DDBJ databases">
        <title>The Genome Sequence of Nematocida parisii strain ERTm3.</title>
        <authorList>
            <consortium name="The Broad Institute Genome Sequencing Platform"/>
            <consortium name="The Broad Institute Genome Sequencing Center for Infectious Disease"/>
            <person name="Cuomo C."/>
            <person name="Troemel E."/>
            <person name="Young S.K."/>
            <person name="Zeng Q."/>
            <person name="Gargeya S."/>
            <person name="Fitzgerald M."/>
            <person name="Haas B."/>
            <person name="Abouelleil A."/>
            <person name="Alvarado L."/>
            <person name="Arachchi H.M."/>
            <person name="Berlin A."/>
            <person name="Chapman S.B."/>
            <person name="Gearin G."/>
            <person name="Goldberg J."/>
            <person name="Griggs A."/>
            <person name="Gujja S."/>
            <person name="Hansen M."/>
            <person name="Heiman D."/>
            <person name="Howarth C."/>
            <person name="Larimer J."/>
            <person name="Lui A."/>
            <person name="MacDonald P.J.P."/>
            <person name="McCowen C."/>
            <person name="Montmayeur A."/>
            <person name="Murphy C."/>
            <person name="Neiman D."/>
            <person name="Pearson M."/>
            <person name="Priest M."/>
            <person name="Roberts A."/>
            <person name="Saif S."/>
            <person name="Shea T."/>
            <person name="Sisk P."/>
            <person name="Stolte C."/>
            <person name="Sykes S."/>
            <person name="Wortman J."/>
            <person name="Nusbaum C."/>
            <person name="Birren B."/>
        </authorList>
    </citation>
    <scope>NUCLEOTIDE SEQUENCE</scope>
    <source>
        <strain evidence="5">ERTm3</strain>
    </source>
</reference>
<name>I3EDR7_NEMP3</name>
<accession>I3EDR7</accession>
<dbReference type="EMBL" id="GL870883">
    <property type="protein sequence ID" value="EIJ87364.1"/>
    <property type="molecule type" value="Genomic_DNA"/>
</dbReference>
<evidence type="ECO:0000259" key="4">
    <source>
        <dbReference type="Pfam" id="PF00733"/>
    </source>
</evidence>